<feature type="domain" description="Thioredoxin" evidence="9">
    <location>
        <begin position="1"/>
        <end position="88"/>
    </location>
</feature>
<evidence type="ECO:0000259" key="9">
    <source>
        <dbReference type="PROSITE" id="PS51352"/>
    </source>
</evidence>
<dbReference type="PROSITE" id="PS00194">
    <property type="entry name" value="THIOREDOXIN_1"/>
    <property type="match status" value="1"/>
</dbReference>
<dbReference type="Pfam" id="PF00085">
    <property type="entry name" value="Thioredoxin"/>
    <property type="match status" value="1"/>
</dbReference>
<keyword evidence="3" id="KW-0249">Electron transport</keyword>
<dbReference type="Gene3D" id="3.40.30.10">
    <property type="entry name" value="Glutaredoxin"/>
    <property type="match status" value="1"/>
</dbReference>
<dbReference type="EMBL" id="DSPJ01000032">
    <property type="protein sequence ID" value="HEX61727.1"/>
    <property type="molecule type" value="Genomic_DNA"/>
</dbReference>
<dbReference type="InterPro" id="IPR013766">
    <property type="entry name" value="Thioredoxin_domain"/>
</dbReference>
<dbReference type="GO" id="GO:0015035">
    <property type="term" value="F:protein-disulfide reductase activity"/>
    <property type="evidence" value="ECO:0007669"/>
    <property type="project" value="UniProtKB-UniRule"/>
</dbReference>
<reference evidence="10" key="1">
    <citation type="journal article" date="2020" name="mSystems">
        <title>Genome- and Community-Level Interaction Insights into Carbon Utilization and Element Cycling Functions of Hydrothermarchaeota in Hydrothermal Sediment.</title>
        <authorList>
            <person name="Zhou Z."/>
            <person name="Liu Y."/>
            <person name="Xu W."/>
            <person name="Pan J."/>
            <person name="Luo Z.H."/>
            <person name="Li M."/>
        </authorList>
    </citation>
    <scope>NUCLEOTIDE SEQUENCE [LARGE SCALE GENOMIC DNA]</scope>
    <source>
        <strain evidence="10">SpSt-361</strain>
    </source>
</reference>
<evidence type="ECO:0000313" key="10">
    <source>
        <dbReference type="EMBL" id="HEX61727.1"/>
    </source>
</evidence>
<dbReference type="InterPro" id="IPR005746">
    <property type="entry name" value="Thioredoxin"/>
</dbReference>
<keyword evidence="5 8" id="KW-0676">Redox-active center</keyword>
<evidence type="ECO:0000256" key="6">
    <source>
        <dbReference type="NCBIfam" id="TIGR01068"/>
    </source>
</evidence>
<keyword evidence="4 8" id="KW-1015">Disulfide bond</keyword>
<feature type="site" description="Deprotonates C-terminal active site Cys" evidence="7">
    <location>
        <position position="7"/>
    </location>
</feature>
<dbReference type="CDD" id="cd02947">
    <property type="entry name" value="TRX_family"/>
    <property type="match status" value="1"/>
</dbReference>
<evidence type="ECO:0000256" key="3">
    <source>
        <dbReference type="ARBA" id="ARBA00022982"/>
    </source>
</evidence>
<dbReference type="InterPro" id="IPR017937">
    <property type="entry name" value="Thioredoxin_CS"/>
</dbReference>
<protein>
    <recommendedName>
        <fullName evidence="6">Thioredoxin</fullName>
    </recommendedName>
</protein>
<evidence type="ECO:0000256" key="2">
    <source>
        <dbReference type="ARBA" id="ARBA00022448"/>
    </source>
</evidence>
<dbReference type="GO" id="GO:0045454">
    <property type="term" value="P:cell redox homeostasis"/>
    <property type="evidence" value="ECO:0007669"/>
    <property type="project" value="TreeGrafter"/>
</dbReference>
<feature type="active site" description="Nucleophile" evidence="7">
    <location>
        <position position="16"/>
    </location>
</feature>
<dbReference type="GO" id="GO:0005829">
    <property type="term" value="C:cytosol"/>
    <property type="evidence" value="ECO:0007669"/>
    <property type="project" value="TreeGrafter"/>
</dbReference>
<proteinExistence type="inferred from homology"/>
<gene>
    <name evidence="10" type="primary">trxA</name>
    <name evidence="10" type="ORF">ENR01_01025</name>
</gene>
<dbReference type="PIRSF" id="PIRSF000077">
    <property type="entry name" value="Thioredoxin"/>
    <property type="match status" value="1"/>
</dbReference>
<organism evidence="10">
    <name type="scientific">candidate division WWE3 bacterium</name>
    <dbReference type="NCBI Taxonomy" id="2053526"/>
    <lineage>
        <taxon>Bacteria</taxon>
        <taxon>Katanobacteria</taxon>
    </lineage>
</organism>
<evidence type="ECO:0000256" key="7">
    <source>
        <dbReference type="PIRSR" id="PIRSR000077-1"/>
    </source>
</evidence>
<name>A0A831YYI3_UNCKA</name>
<feature type="site" description="Contributes to redox potential value" evidence="7">
    <location>
        <position position="15"/>
    </location>
</feature>
<accession>A0A831YYI3</accession>
<evidence type="ECO:0000256" key="8">
    <source>
        <dbReference type="PIRSR" id="PIRSR000077-4"/>
    </source>
</evidence>
<evidence type="ECO:0000256" key="5">
    <source>
        <dbReference type="ARBA" id="ARBA00023284"/>
    </source>
</evidence>
<feature type="site" description="Contributes to redox potential value" evidence="7">
    <location>
        <position position="14"/>
    </location>
</feature>
<evidence type="ECO:0000256" key="4">
    <source>
        <dbReference type="ARBA" id="ARBA00023157"/>
    </source>
</evidence>
<comment type="similarity">
    <text evidence="1">Belongs to the thioredoxin family.</text>
</comment>
<feature type="disulfide bond" description="Redox-active" evidence="8">
    <location>
        <begin position="13"/>
        <end position="16"/>
    </location>
</feature>
<dbReference type="PROSITE" id="PS51352">
    <property type="entry name" value="THIOREDOXIN_2"/>
    <property type="match status" value="1"/>
</dbReference>
<dbReference type="PANTHER" id="PTHR45663">
    <property type="entry name" value="GEO12009P1"/>
    <property type="match status" value="1"/>
</dbReference>
<comment type="caution">
    <text evidence="10">The sequence shown here is derived from an EMBL/GenBank/DDBJ whole genome shotgun (WGS) entry which is preliminary data.</text>
</comment>
<dbReference type="PANTHER" id="PTHR45663:SF11">
    <property type="entry name" value="GEO12009P1"/>
    <property type="match status" value="1"/>
</dbReference>
<dbReference type="SUPFAM" id="SSF52833">
    <property type="entry name" value="Thioredoxin-like"/>
    <property type="match status" value="1"/>
</dbReference>
<keyword evidence="2" id="KW-0813">Transport</keyword>
<feature type="active site" description="Nucleophile" evidence="7">
    <location>
        <position position="13"/>
    </location>
</feature>
<dbReference type="InterPro" id="IPR036249">
    <property type="entry name" value="Thioredoxin-like_sf"/>
</dbReference>
<dbReference type="AlphaFoldDB" id="A0A831YYI3"/>
<dbReference type="NCBIfam" id="TIGR01068">
    <property type="entry name" value="thioredoxin"/>
    <property type="match status" value="1"/>
</dbReference>
<evidence type="ECO:0000256" key="1">
    <source>
        <dbReference type="ARBA" id="ARBA00008987"/>
    </source>
</evidence>
<sequence length="88" mass="10217">MAVKVLDFWATWCPPCNVMKPTIEELEKEMAGKVEFVKYDVDQQGEITQKYAVMSIPTYIIEKDGKEVARASGVRSKEEFKRWVEENL</sequence>